<accession>A0A1I4P799</accession>
<evidence type="ECO:0000313" key="4">
    <source>
        <dbReference type="Proteomes" id="UP000199556"/>
    </source>
</evidence>
<keyword evidence="2" id="KW-0732">Signal</keyword>
<feature type="signal peptide" evidence="2">
    <location>
        <begin position="1"/>
        <end position="31"/>
    </location>
</feature>
<sequence>MPRHALRLHPTFRSFLLHLMLILLMPLPAVAPAASGAAQGTIATSTAAATHILEANPDNYRGKIRQLQPGDHLRLAAGAYPRSLRLHGLKGTARAPIVISGPESGEPAVLLGRDGENTISLSGTAHLILRHLTLDGRGRNAAGVVLEGNGQPAHHITLEGLIIKNYDATQGHTGITTRAPAWNWTLRNNHIHDVGTGLYLGQPDGSAPFIGGRIENNAIQRTLGYNMQIKHQEVRDPVPGIPTDRRDTIIRHNLFSKAERASSGDSARPNLLVGHWPPKGPGRHDRYLIYGNLFYENPHERLFQGEGNVALYNNLFFNSHGPGILIMPHNDVPKAIYILQNTVVTAGPGIRILDPHPDHPLQASGNALFSPEPLQVVDAVPTGENFTAPLEAAEHHLHAPEPRLDHLDLYPRPNRLGRDKNTSAIGPLPHLDRDYNHRPRKRPTWGAFNAASTRNPGRAPGIGPPMLQCPNC</sequence>
<dbReference type="STRING" id="195064.SAMN05421721_10130"/>
<dbReference type="Gene3D" id="2.160.20.10">
    <property type="entry name" value="Single-stranded right-handed beta-helix, Pectin lyase-like"/>
    <property type="match status" value="1"/>
</dbReference>
<feature type="chain" id="PRO_5011779340" evidence="2">
    <location>
        <begin position="32"/>
        <end position="472"/>
    </location>
</feature>
<dbReference type="SUPFAM" id="SSF51126">
    <property type="entry name" value="Pectin lyase-like"/>
    <property type="match status" value="1"/>
</dbReference>
<organism evidence="3 4">
    <name type="scientific">Ectothiorhodospira mobilis</name>
    <dbReference type="NCBI Taxonomy" id="195064"/>
    <lineage>
        <taxon>Bacteria</taxon>
        <taxon>Pseudomonadati</taxon>
        <taxon>Pseudomonadota</taxon>
        <taxon>Gammaproteobacteria</taxon>
        <taxon>Chromatiales</taxon>
        <taxon>Ectothiorhodospiraceae</taxon>
        <taxon>Ectothiorhodospira</taxon>
    </lineage>
</organism>
<reference evidence="3 4" key="1">
    <citation type="submission" date="2016-10" db="EMBL/GenBank/DDBJ databases">
        <authorList>
            <person name="de Groot N.N."/>
        </authorList>
    </citation>
    <scope>NUCLEOTIDE SEQUENCE [LARGE SCALE GENOMIC DNA]</scope>
    <source>
        <strain evidence="3 4">DSM 4180</strain>
    </source>
</reference>
<dbReference type="EMBL" id="FOUO01000001">
    <property type="protein sequence ID" value="SFM23476.1"/>
    <property type="molecule type" value="Genomic_DNA"/>
</dbReference>
<proteinExistence type="predicted"/>
<evidence type="ECO:0000256" key="1">
    <source>
        <dbReference type="SAM" id="MobiDB-lite"/>
    </source>
</evidence>
<evidence type="ECO:0000313" key="3">
    <source>
        <dbReference type="EMBL" id="SFM23476.1"/>
    </source>
</evidence>
<dbReference type="SMART" id="SM00710">
    <property type="entry name" value="PbH1"/>
    <property type="match status" value="6"/>
</dbReference>
<protein>
    <submittedName>
        <fullName evidence="3">Right handed beta helix region</fullName>
    </submittedName>
</protein>
<name>A0A1I4P799_ECTMO</name>
<dbReference type="InterPro" id="IPR012334">
    <property type="entry name" value="Pectin_lyas_fold"/>
</dbReference>
<feature type="region of interest" description="Disordered" evidence="1">
    <location>
        <begin position="417"/>
        <end position="464"/>
    </location>
</feature>
<dbReference type="RefSeq" id="WP_090483184.1">
    <property type="nucleotide sequence ID" value="NZ_FOUO01000001.1"/>
</dbReference>
<dbReference type="InterPro" id="IPR006626">
    <property type="entry name" value="PbH1"/>
</dbReference>
<dbReference type="Proteomes" id="UP000199556">
    <property type="component" value="Unassembled WGS sequence"/>
</dbReference>
<gene>
    <name evidence="3" type="ORF">SAMN05421721_10130</name>
</gene>
<evidence type="ECO:0000256" key="2">
    <source>
        <dbReference type="SAM" id="SignalP"/>
    </source>
</evidence>
<dbReference type="InterPro" id="IPR011050">
    <property type="entry name" value="Pectin_lyase_fold/virulence"/>
</dbReference>
<dbReference type="OrthoDB" id="5751322at2"/>
<keyword evidence="4" id="KW-1185">Reference proteome</keyword>
<dbReference type="AlphaFoldDB" id="A0A1I4P799"/>